<name>A0A167J058_CALVF</name>
<proteinExistence type="predicted"/>
<organism evidence="1 2">
    <name type="scientific">Calocera viscosa (strain TUFC12733)</name>
    <dbReference type="NCBI Taxonomy" id="1330018"/>
    <lineage>
        <taxon>Eukaryota</taxon>
        <taxon>Fungi</taxon>
        <taxon>Dikarya</taxon>
        <taxon>Basidiomycota</taxon>
        <taxon>Agaricomycotina</taxon>
        <taxon>Dacrymycetes</taxon>
        <taxon>Dacrymycetales</taxon>
        <taxon>Dacrymycetaceae</taxon>
        <taxon>Calocera</taxon>
    </lineage>
</organism>
<evidence type="ECO:0000313" key="2">
    <source>
        <dbReference type="Proteomes" id="UP000076738"/>
    </source>
</evidence>
<evidence type="ECO:0000313" key="1">
    <source>
        <dbReference type="EMBL" id="KZO93120.1"/>
    </source>
</evidence>
<protein>
    <submittedName>
        <fullName evidence="1">Uncharacterized protein</fullName>
    </submittedName>
</protein>
<dbReference type="EMBL" id="KV417304">
    <property type="protein sequence ID" value="KZO93120.1"/>
    <property type="molecule type" value="Genomic_DNA"/>
</dbReference>
<accession>A0A167J058</accession>
<sequence length="67" mass="7470">MSRRCVQVHRFIVYAVSAAHAIATSLVARCAPHMQIFRHVLTLDVLAERGASLAVDRTEKKQQAALR</sequence>
<dbReference type="AlphaFoldDB" id="A0A167J058"/>
<dbReference type="Proteomes" id="UP000076738">
    <property type="component" value="Unassembled WGS sequence"/>
</dbReference>
<reference evidence="1 2" key="1">
    <citation type="journal article" date="2016" name="Mol. Biol. Evol.">
        <title>Comparative Genomics of Early-Diverging Mushroom-Forming Fungi Provides Insights into the Origins of Lignocellulose Decay Capabilities.</title>
        <authorList>
            <person name="Nagy L.G."/>
            <person name="Riley R."/>
            <person name="Tritt A."/>
            <person name="Adam C."/>
            <person name="Daum C."/>
            <person name="Floudas D."/>
            <person name="Sun H."/>
            <person name="Yadav J.S."/>
            <person name="Pangilinan J."/>
            <person name="Larsson K.H."/>
            <person name="Matsuura K."/>
            <person name="Barry K."/>
            <person name="Labutti K."/>
            <person name="Kuo R."/>
            <person name="Ohm R.A."/>
            <person name="Bhattacharya S.S."/>
            <person name="Shirouzu T."/>
            <person name="Yoshinaga Y."/>
            <person name="Martin F.M."/>
            <person name="Grigoriev I.V."/>
            <person name="Hibbett D.S."/>
        </authorList>
    </citation>
    <scope>NUCLEOTIDE SEQUENCE [LARGE SCALE GENOMIC DNA]</scope>
    <source>
        <strain evidence="1 2">TUFC12733</strain>
    </source>
</reference>
<keyword evidence="2" id="KW-1185">Reference proteome</keyword>
<gene>
    <name evidence="1" type="ORF">CALVIDRAFT_268537</name>
</gene>